<feature type="signal peptide" evidence="1">
    <location>
        <begin position="1"/>
        <end position="42"/>
    </location>
</feature>
<dbReference type="Proteomes" id="UP000198983">
    <property type="component" value="Chromosome I"/>
</dbReference>
<organism evidence="2 3">
    <name type="scientific">Actinopolymorpha singaporensis</name>
    <dbReference type="NCBI Taxonomy" id="117157"/>
    <lineage>
        <taxon>Bacteria</taxon>
        <taxon>Bacillati</taxon>
        <taxon>Actinomycetota</taxon>
        <taxon>Actinomycetes</taxon>
        <taxon>Propionibacteriales</taxon>
        <taxon>Actinopolymorphaceae</taxon>
        <taxon>Actinopolymorpha</taxon>
    </lineage>
</organism>
<dbReference type="AlphaFoldDB" id="A0A1H1R335"/>
<dbReference type="PANTHER" id="PTHR47197">
    <property type="entry name" value="PROTEIN NIRF"/>
    <property type="match status" value="1"/>
</dbReference>
<keyword evidence="1" id="KW-0732">Signal</keyword>
<dbReference type="InterPro" id="IPR011045">
    <property type="entry name" value="N2O_reductase_N"/>
</dbReference>
<dbReference type="Gene3D" id="2.130.10.10">
    <property type="entry name" value="YVTN repeat-like/Quinoprotein amine dehydrogenase"/>
    <property type="match status" value="2"/>
</dbReference>
<accession>A0A1H1R335</accession>
<dbReference type="PANTHER" id="PTHR47197:SF3">
    <property type="entry name" value="DIHYDRO-HEME D1 DEHYDROGENASE"/>
    <property type="match status" value="1"/>
</dbReference>
<sequence>MQVTRQRKRPTAPRRGLFGRKVRLTLAGTAALAVAGSGVAYGATTGFGENLVGTEYANGLQISSNQIIKPIGDRLVTEYGKFMGSTVSPDGRFLAATANDRSVSLQIFDLQSYKLIWRGGTAAGVDLRLADNTVGQEGPTYSPDGKFLFMPNATGMTRFVVAADGTLSAPTKITIPTAANPSRQALTAGLTFSPDGTTLYAAVNGQNTVVAIDPAAGTITHTWNVGIAPRQLKFVGTKLYVSDEGGRRARAGETTIPSYGTDVPADAYLGNSTNGLLSVIDTADAGAAVTSIPVGLHPTAMYVNGTALYVANTNDDTISVVDTTIGKVVQTIETKPWQSSEVGYEPTGMTVVDGRLLVTLGRANAVAVYKLGERALDPVSFVGLVPTDFYPEDVFSVDGQVVVANRRGIDARGPELTFNAGFGTTPATGHGTHATTASLTRFTLPSDVDIKTKLTPRVFEQNGWGPGDTDVKHANVNGNQTSAVAVPKRIGDPSAIKHVFLIVKENRTYDQVHGDMPEGNGDPTLAQFGEKVTPNTHALARQFGLYDNTYDVGTNSAEGHNWLMQGDNPEYTESSAGEYTRSYDTENDVLGHQRSGFLWTSVKDAGKTARNFGEFSYYVNKPAGATWQKYYCAATSVMDGGDPAQLIDPSIRVNQQSPIPSLNEISNHDAPMFDTNIPDIYRYLIWKQEFEKFGPANLNMFWLSSDHTGGAPDPRAQVADGDLAVGKIVETISHSKYWKDSAIFVVEDDSQNGPDHVDGHRAPIQVISPYAVHDKTVSTYYSQISMIRTIQQILGAEPLNQKLAAATPMFDAFTSKPDFTPFTARPNQIPLTENVATPPACGLDTVANAPAAPRVAPAQVSASVEWEKWAKKQHFSGKTPRADFAHPEQMNRYVWYQTHNWDLPYPGDAKIYLPDDVPGAAIPSADVD</sequence>
<dbReference type="Gene3D" id="3.40.720.10">
    <property type="entry name" value="Alkaline Phosphatase, subunit A"/>
    <property type="match status" value="1"/>
</dbReference>
<evidence type="ECO:0000313" key="3">
    <source>
        <dbReference type="Proteomes" id="UP000198983"/>
    </source>
</evidence>
<dbReference type="STRING" id="117157.SAMN04489717_2230"/>
<keyword evidence="3" id="KW-1185">Reference proteome</keyword>
<dbReference type="InterPro" id="IPR015943">
    <property type="entry name" value="WD40/YVTN_repeat-like_dom_sf"/>
</dbReference>
<dbReference type="InterPro" id="IPR017850">
    <property type="entry name" value="Alkaline_phosphatase_core_sf"/>
</dbReference>
<dbReference type="Pfam" id="PF07676">
    <property type="entry name" value="PD40"/>
    <property type="match status" value="1"/>
</dbReference>
<dbReference type="OrthoDB" id="145213at2"/>
<evidence type="ECO:0000256" key="1">
    <source>
        <dbReference type="SAM" id="SignalP"/>
    </source>
</evidence>
<name>A0A1H1R335_9ACTN</name>
<dbReference type="InterPro" id="IPR011659">
    <property type="entry name" value="WD40"/>
</dbReference>
<protein>
    <submittedName>
        <fullName evidence="2">40-residue YVTN family beta-propeller repeat-containing protein</fullName>
    </submittedName>
</protein>
<dbReference type="EMBL" id="LT629732">
    <property type="protein sequence ID" value="SDS29389.1"/>
    <property type="molecule type" value="Genomic_DNA"/>
</dbReference>
<dbReference type="SUPFAM" id="SSF53649">
    <property type="entry name" value="Alkaline phosphatase-like"/>
    <property type="match status" value="1"/>
</dbReference>
<gene>
    <name evidence="2" type="ORF">SAMN04489717_2230</name>
</gene>
<proteinExistence type="predicted"/>
<dbReference type="RefSeq" id="WP_092652960.1">
    <property type="nucleotide sequence ID" value="NZ_LT629732.1"/>
</dbReference>
<feature type="chain" id="PRO_5009258389" evidence="1">
    <location>
        <begin position="43"/>
        <end position="928"/>
    </location>
</feature>
<evidence type="ECO:0000313" key="2">
    <source>
        <dbReference type="EMBL" id="SDS29389.1"/>
    </source>
</evidence>
<dbReference type="SUPFAM" id="SSF50974">
    <property type="entry name" value="Nitrous oxide reductase, N-terminal domain"/>
    <property type="match status" value="1"/>
</dbReference>
<reference evidence="2 3" key="1">
    <citation type="submission" date="2016-10" db="EMBL/GenBank/DDBJ databases">
        <authorList>
            <person name="de Groot N.N."/>
        </authorList>
    </citation>
    <scope>NUCLEOTIDE SEQUENCE [LARGE SCALE GENOMIC DNA]</scope>
    <source>
        <strain evidence="2 3">DSM 22024</strain>
    </source>
</reference>
<dbReference type="InterPro" id="IPR051200">
    <property type="entry name" value="Host-pathogen_enzymatic-act"/>
</dbReference>